<feature type="compositionally biased region" description="Basic and acidic residues" evidence="15">
    <location>
        <begin position="120"/>
        <end position="129"/>
    </location>
</feature>
<dbReference type="PROSITE" id="PS01359">
    <property type="entry name" value="ZF_PHD_1"/>
    <property type="match status" value="1"/>
</dbReference>
<feature type="compositionally biased region" description="Basic and acidic residues" evidence="15">
    <location>
        <begin position="622"/>
        <end position="636"/>
    </location>
</feature>
<feature type="coiled-coil region" evidence="14">
    <location>
        <begin position="352"/>
        <end position="379"/>
    </location>
</feature>
<dbReference type="Pfam" id="PF00628">
    <property type="entry name" value="PHD"/>
    <property type="match status" value="1"/>
</dbReference>
<dbReference type="FunFam" id="3.30.40.10:FF:000650">
    <property type="entry name" value="Homeobox protein HAT3.1"/>
    <property type="match status" value="1"/>
</dbReference>
<dbReference type="PROSITE" id="PS50016">
    <property type="entry name" value="ZF_PHD_2"/>
    <property type="match status" value="1"/>
</dbReference>
<feature type="compositionally biased region" description="Basic and acidic residues" evidence="15">
    <location>
        <begin position="74"/>
        <end position="84"/>
    </location>
</feature>
<evidence type="ECO:0000259" key="16">
    <source>
        <dbReference type="PROSITE" id="PS50016"/>
    </source>
</evidence>
<evidence type="ECO:0000259" key="17">
    <source>
        <dbReference type="PROSITE" id="PS50071"/>
    </source>
</evidence>
<feature type="compositionally biased region" description="Basic and acidic residues" evidence="15">
    <location>
        <begin position="972"/>
        <end position="985"/>
    </location>
</feature>
<keyword evidence="6" id="KW-0805">Transcription regulation</keyword>
<dbReference type="OrthoDB" id="1903104at2759"/>
<dbReference type="PANTHER" id="PTHR12628">
    <property type="entry name" value="POLYCOMB-LIKE TRANSCRIPTION FACTOR"/>
    <property type="match status" value="1"/>
</dbReference>
<dbReference type="Pfam" id="PF00046">
    <property type="entry name" value="Homeodomain"/>
    <property type="match status" value="1"/>
</dbReference>
<dbReference type="CDD" id="cd15504">
    <property type="entry name" value="PHD_PRHA_like"/>
    <property type="match status" value="1"/>
</dbReference>
<keyword evidence="3" id="KW-0479">Metal-binding</keyword>
<feature type="region of interest" description="Disordered" evidence="15">
    <location>
        <begin position="112"/>
        <end position="187"/>
    </location>
</feature>
<sequence>MSEAVNMDESLAQENNWPGKSSSPKQTTSELNHEFGSISVSSEPVEQRYKVVTENVQNGPAEADTAGPGYIGAERSRPIPEDSTKNSSFEQLGSPLENAHVNSNLEQIELLPEDATGKSSDAKLTKSELDNEFGSKSVYNEPLEHKQDIDTENGQNGPAETHMAESNHVNIEQPRGPQEVATKNSSLEQLKPLSEDVTMKYCLAQLGSPTEDVAMISNLEQLGTLPDDAPKNSGLELLGGPQEDASESLSGSIDKRASARSRKGKSMLRSSVECTRVLRSRSQEKSKAPEPGRIVAEHGANEEKRRGRRRKKKQIKKIPVDEFSRIRKHLRYVLTRMRYEQNLIDAYSGEGWKGLSLEKVKLEKELERAKSEIFRCKLKIRDLFQRLDLSCAEGKLPESLFDSEGQIDSEDIFCAKCGSRDLPADNDIILCDGACERGFHQFCLEPPLLKEDIPPGDEGWLCPGCDCKVDCIDLLNETQGTNLSVADRWEKVFPEAAAVAAGNKLDDSFGFPSDDSEDDDYDPDGPEVDERVQGDESSSDESDFFSASDDFGASPNHEQYLGLPSDDSEDDDYDPNAPVLDEQVKQESSSSDFTSDSEDFSVAFEDNRSSGGDGGPMSSPSDHLRPSRGSDGERSKLGRRKKQSLNNELLSLLESDPGQGDPLYGKRHVERLDYKMLHDETYGNVSSDSSDEDWKDTAALKETKSNAGEVALYGNVSSDSSDEDWKDTAALKKRKSNTGEVALESPYGKTAIVENGTNFKDIKHDQKEGQHTSKGRAHKKRDVEGRNNLPTKSHKDSEPGSGGKSTTRSAGNRLGEAVTQRLSKSFNENQYPERATKENLAKELGITLQQVSKWFGNARWSFRHPRVELNTAESSPNKGSSSPQINKNMPEPAPEMFTRDAACNRAENNELPKRSPGAIECSSSDVRSGNLLTTRQTSSTPKSRKRKGKLDHQASDHISGIEETPKQSAKGDLPKAQDMQKSDRIRTRRRKSVA</sequence>
<name>A0A5J5BT10_9ASTE</name>
<dbReference type="GO" id="GO:0003677">
    <property type="term" value="F:DNA binding"/>
    <property type="evidence" value="ECO:0007669"/>
    <property type="project" value="UniProtKB-UniRule"/>
</dbReference>
<accession>A0A5J5BT10</accession>
<feature type="DNA-binding region" description="Homeobox" evidence="11">
    <location>
        <begin position="807"/>
        <end position="866"/>
    </location>
</feature>
<dbReference type="GO" id="GO:0005634">
    <property type="term" value="C:nucleus"/>
    <property type="evidence" value="ECO:0007669"/>
    <property type="project" value="UniProtKB-SubCell"/>
</dbReference>
<comment type="similarity">
    <text evidence="2">Belongs to the PHD-associated homeobox family.</text>
</comment>
<dbReference type="PROSITE" id="PS50071">
    <property type="entry name" value="HOMEOBOX_2"/>
    <property type="match status" value="1"/>
</dbReference>
<dbReference type="Gene3D" id="1.10.10.60">
    <property type="entry name" value="Homeodomain-like"/>
    <property type="match status" value="1"/>
</dbReference>
<evidence type="ECO:0000256" key="11">
    <source>
        <dbReference type="PROSITE-ProRule" id="PRU00108"/>
    </source>
</evidence>
<keyword evidence="5" id="KW-0862">Zinc</keyword>
<protein>
    <recommendedName>
        <fullName evidence="20">PHD-type domain-containing protein</fullName>
    </recommendedName>
</protein>
<evidence type="ECO:0000256" key="8">
    <source>
        <dbReference type="ARBA" id="ARBA00023155"/>
    </source>
</evidence>
<dbReference type="GO" id="GO:0008270">
    <property type="term" value="F:zinc ion binding"/>
    <property type="evidence" value="ECO:0007669"/>
    <property type="project" value="UniProtKB-KW"/>
</dbReference>
<evidence type="ECO:0000256" key="12">
    <source>
        <dbReference type="PROSITE-ProRule" id="PRU00146"/>
    </source>
</evidence>
<dbReference type="AlphaFoldDB" id="A0A5J5BT10"/>
<feature type="domain" description="PHD-type" evidence="16">
    <location>
        <begin position="411"/>
        <end position="468"/>
    </location>
</feature>
<feature type="compositionally biased region" description="Acidic residues" evidence="15">
    <location>
        <begin position="514"/>
        <end position="527"/>
    </location>
</feature>
<dbReference type="InterPro" id="IPR001356">
    <property type="entry name" value="HD"/>
</dbReference>
<feature type="compositionally biased region" description="Basic and acidic residues" evidence="15">
    <location>
        <begin position="950"/>
        <end position="965"/>
    </location>
</feature>
<feature type="domain" description="Homeobox" evidence="17">
    <location>
        <begin position="805"/>
        <end position="865"/>
    </location>
</feature>
<dbReference type="PANTHER" id="PTHR12628:SF13">
    <property type="entry name" value="HOMEOBOX PROTEIN HAT3.1"/>
    <property type="match status" value="1"/>
</dbReference>
<dbReference type="InterPro" id="IPR011011">
    <property type="entry name" value="Znf_FYVE_PHD"/>
</dbReference>
<dbReference type="SUPFAM" id="SSF57903">
    <property type="entry name" value="FYVE/PHD zinc finger"/>
    <property type="match status" value="1"/>
</dbReference>
<gene>
    <name evidence="18" type="ORF">F0562_020745</name>
</gene>
<evidence type="ECO:0000256" key="5">
    <source>
        <dbReference type="ARBA" id="ARBA00022833"/>
    </source>
</evidence>
<proteinExistence type="inferred from homology"/>
<keyword evidence="8 11" id="KW-0371">Homeobox</keyword>
<keyword evidence="4 12" id="KW-0863">Zinc-finger</keyword>
<evidence type="ECO:0000256" key="14">
    <source>
        <dbReference type="SAM" id="Coils"/>
    </source>
</evidence>
<dbReference type="Gene3D" id="3.30.40.10">
    <property type="entry name" value="Zinc/RING finger domain, C3HC4 (zinc finger)"/>
    <property type="match status" value="1"/>
</dbReference>
<evidence type="ECO:0000256" key="15">
    <source>
        <dbReference type="SAM" id="MobiDB-lite"/>
    </source>
</evidence>
<feature type="region of interest" description="Disordered" evidence="15">
    <location>
        <begin position="714"/>
        <end position="834"/>
    </location>
</feature>
<dbReference type="GO" id="GO:0045814">
    <property type="term" value="P:negative regulation of gene expression, epigenetic"/>
    <property type="evidence" value="ECO:0007669"/>
    <property type="project" value="TreeGrafter"/>
</dbReference>
<evidence type="ECO:0000256" key="7">
    <source>
        <dbReference type="ARBA" id="ARBA00023125"/>
    </source>
</evidence>
<keyword evidence="19" id="KW-1185">Reference proteome</keyword>
<feature type="compositionally biased region" description="Polar residues" evidence="15">
    <location>
        <begin position="820"/>
        <end position="830"/>
    </location>
</feature>
<dbReference type="InterPro" id="IPR045876">
    <property type="entry name" value="PRHA-like_PHD-finger"/>
</dbReference>
<dbReference type="InterPro" id="IPR001965">
    <property type="entry name" value="Znf_PHD"/>
</dbReference>
<comment type="subcellular location">
    <subcellularLocation>
        <location evidence="1 11 13">Nucleus</location>
    </subcellularLocation>
</comment>
<dbReference type="SUPFAM" id="SSF46689">
    <property type="entry name" value="Homeodomain-like"/>
    <property type="match status" value="1"/>
</dbReference>
<evidence type="ECO:0000313" key="18">
    <source>
        <dbReference type="EMBL" id="KAA8545804.1"/>
    </source>
</evidence>
<feature type="compositionally biased region" description="Polar residues" evidence="15">
    <location>
        <begin position="871"/>
        <end position="887"/>
    </location>
</feature>
<evidence type="ECO:0000256" key="4">
    <source>
        <dbReference type="ARBA" id="ARBA00022771"/>
    </source>
</evidence>
<keyword evidence="9" id="KW-0804">Transcription</keyword>
<evidence type="ECO:0000256" key="1">
    <source>
        <dbReference type="ARBA" id="ARBA00004123"/>
    </source>
</evidence>
<feature type="compositionally biased region" description="Polar residues" evidence="15">
    <location>
        <begin position="12"/>
        <end position="30"/>
    </location>
</feature>
<feature type="region of interest" description="Disordered" evidence="15">
    <location>
        <begin position="223"/>
        <end position="314"/>
    </location>
</feature>
<dbReference type="InterPro" id="IPR013083">
    <property type="entry name" value="Znf_RING/FYVE/PHD"/>
</dbReference>
<dbReference type="CDD" id="cd00086">
    <property type="entry name" value="homeodomain"/>
    <property type="match status" value="1"/>
</dbReference>
<feature type="region of interest" description="Disordered" evidence="15">
    <location>
        <begin position="867"/>
        <end position="994"/>
    </location>
</feature>
<organism evidence="18 19">
    <name type="scientific">Nyssa sinensis</name>
    <dbReference type="NCBI Taxonomy" id="561372"/>
    <lineage>
        <taxon>Eukaryota</taxon>
        <taxon>Viridiplantae</taxon>
        <taxon>Streptophyta</taxon>
        <taxon>Embryophyta</taxon>
        <taxon>Tracheophyta</taxon>
        <taxon>Spermatophyta</taxon>
        <taxon>Magnoliopsida</taxon>
        <taxon>eudicotyledons</taxon>
        <taxon>Gunneridae</taxon>
        <taxon>Pentapetalae</taxon>
        <taxon>asterids</taxon>
        <taxon>Cornales</taxon>
        <taxon>Nyssaceae</taxon>
        <taxon>Nyssa</taxon>
    </lineage>
</organism>
<keyword evidence="14" id="KW-0175">Coiled coil</keyword>
<keyword evidence="10 11" id="KW-0539">Nucleus</keyword>
<evidence type="ECO:0000256" key="13">
    <source>
        <dbReference type="RuleBase" id="RU000682"/>
    </source>
</evidence>
<evidence type="ECO:0000313" key="19">
    <source>
        <dbReference type="Proteomes" id="UP000325577"/>
    </source>
</evidence>
<feature type="region of interest" description="Disordered" evidence="15">
    <location>
        <begin position="504"/>
        <end position="665"/>
    </location>
</feature>
<evidence type="ECO:0000256" key="9">
    <source>
        <dbReference type="ARBA" id="ARBA00023163"/>
    </source>
</evidence>
<feature type="compositionally biased region" description="Low complexity" evidence="15">
    <location>
        <begin position="644"/>
        <end position="655"/>
    </location>
</feature>
<feature type="compositionally biased region" description="Basic and acidic residues" evidence="15">
    <location>
        <begin position="281"/>
        <end position="305"/>
    </location>
</feature>
<dbReference type="Proteomes" id="UP000325577">
    <property type="component" value="Linkage Group LG10"/>
</dbReference>
<dbReference type="EMBL" id="CM018033">
    <property type="protein sequence ID" value="KAA8545804.1"/>
    <property type="molecule type" value="Genomic_DNA"/>
</dbReference>
<evidence type="ECO:0000256" key="6">
    <source>
        <dbReference type="ARBA" id="ARBA00023015"/>
    </source>
</evidence>
<feature type="compositionally biased region" description="Polar residues" evidence="15">
    <location>
        <begin position="921"/>
        <end position="941"/>
    </location>
</feature>
<dbReference type="InterPro" id="IPR019787">
    <property type="entry name" value="Znf_PHD-finger"/>
</dbReference>
<evidence type="ECO:0008006" key="20">
    <source>
        <dbReference type="Google" id="ProtNLM"/>
    </source>
</evidence>
<keyword evidence="7 11" id="KW-0238">DNA-binding</keyword>
<dbReference type="InterPro" id="IPR019786">
    <property type="entry name" value="Zinc_finger_PHD-type_CS"/>
</dbReference>
<feature type="compositionally biased region" description="Low complexity" evidence="15">
    <location>
        <begin position="544"/>
        <end position="554"/>
    </location>
</feature>
<evidence type="ECO:0000256" key="2">
    <source>
        <dbReference type="ARBA" id="ARBA00007427"/>
    </source>
</evidence>
<evidence type="ECO:0000256" key="3">
    <source>
        <dbReference type="ARBA" id="ARBA00022723"/>
    </source>
</evidence>
<feature type="compositionally biased region" description="Basic and acidic residues" evidence="15">
    <location>
        <begin position="760"/>
        <end position="771"/>
    </location>
</feature>
<dbReference type="SMART" id="SM00389">
    <property type="entry name" value="HOX"/>
    <property type="match status" value="1"/>
</dbReference>
<dbReference type="SMART" id="SM00249">
    <property type="entry name" value="PHD"/>
    <property type="match status" value="1"/>
</dbReference>
<dbReference type="GO" id="GO:0003682">
    <property type="term" value="F:chromatin binding"/>
    <property type="evidence" value="ECO:0007669"/>
    <property type="project" value="TreeGrafter"/>
</dbReference>
<evidence type="ECO:0000256" key="10">
    <source>
        <dbReference type="ARBA" id="ARBA00023242"/>
    </source>
</evidence>
<dbReference type="InterPro" id="IPR009057">
    <property type="entry name" value="Homeodomain-like_sf"/>
</dbReference>
<feature type="region of interest" description="Disordered" evidence="15">
    <location>
        <begin position="1"/>
        <end position="92"/>
    </location>
</feature>
<reference evidence="18 19" key="1">
    <citation type="submission" date="2019-09" db="EMBL/GenBank/DDBJ databases">
        <title>A chromosome-level genome assembly of the Chinese tupelo Nyssa sinensis.</title>
        <authorList>
            <person name="Yang X."/>
            <person name="Kang M."/>
            <person name="Yang Y."/>
            <person name="Xiong H."/>
            <person name="Wang M."/>
            <person name="Zhang Z."/>
            <person name="Wang Z."/>
            <person name="Wu H."/>
            <person name="Ma T."/>
            <person name="Liu J."/>
            <person name="Xi Z."/>
        </authorList>
    </citation>
    <scope>NUCLEOTIDE SEQUENCE [LARGE SCALE GENOMIC DNA]</scope>
    <source>
        <strain evidence="18">J267</strain>
        <tissue evidence="18">Leaf</tissue>
    </source>
</reference>